<comment type="caution">
    <text evidence="10">The sequence shown here is derived from an EMBL/GenBank/DDBJ whole genome shotgun (WGS) entry which is preliminary data.</text>
</comment>
<dbReference type="InterPro" id="IPR003838">
    <property type="entry name" value="ABC3_permease_C"/>
</dbReference>
<evidence type="ECO:0008006" key="12">
    <source>
        <dbReference type="Google" id="ProtNLM"/>
    </source>
</evidence>
<evidence type="ECO:0000256" key="7">
    <source>
        <dbReference type="SAM" id="Phobius"/>
    </source>
</evidence>
<feature type="transmembrane region" description="Helical" evidence="7">
    <location>
        <begin position="20"/>
        <end position="43"/>
    </location>
</feature>
<feature type="transmembrane region" description="Helical" evidence="7">
    <location>
        <begin position="318"/>
        <end position="347"/>
    </location>
</feature>
<keyword evidence="3" id="KW-1003">Cell membrane</keyword>
<evidence type="ECO:0000256" key="1">
    <source>
        <dbReference type="ARBA" id="ARBA00004651"/>
    </source>
</evidence>
<evidence type="ECO:0000256" key="2">
    <source>
        <dbReference type="ARBA" id="ARBA00005236"/>
    </source>
</evidence>
<dbReference type="Proteomes" id="UP000488506">
    <property type="component" value="Unassembled WGS sequence"/>
</dbReference>
<evidence type="ECO:0000256" key="5">
    <source>
        <dbReference type="ARBA" id="ARBA00022989"/>
    </source>
</evidence>
<proteinExistence type="inferred from homology"/>
<keyword evidence="6 7" id="KW-0472">Membrane</keyword>
<dbReference type="PANTHER" id="PTHR30489">
    <property type="entry name" value="LIPOPROTEIN-RELEASING SYSTEM TRANSMEMBRANE PROTEIN LOLE"/>
    <property type="match status" value="1"/>
</dbReference>
<feature type="transmembrane region" description="Helical" evidence="7">
    <location>
        <begin position="377"/>
        <end position="400"/>
    </location>
</feature>
<evidence type="ECO:0000313" key="11">
    <source>
        <dbReference type="Proteomes" id="UP000488506"/>
    </source>
</evidence>
<keyword evidence="4 7" id="KW-0812">Transmembrane</keyword>
<feature type="domain" description="ABC3 transporter permease C-terminal" evidence="8">
    <location>
        <begin position="276"/>
        <end position="401"/>
    </location>
</feature>
<accession>A0A833NS94</accession>
<feature type="transmembrane region" description="Helical" evidence="7">
    <location>
        <begin position="272"/>
        <end position="297"/>
    </location>
</feature>
<evidence type="ECO:0000256" key="4">
    <source>
        <dbReference type="ARBA" id="ARBA00022692"/>
    </source>
</evidence>
<keyword evidence="5 7" id="KW-1133">Transmembrane helix</keyword>
<evidence type="ECO:0000259" key="8">
    <source>
        <dbReference type="Pfam" id="PF02687"/>
    </source>
</evidence>
<dbReference type="PANTHER" id="PTHR30489:SF0">
    <property type="entry name" value="LIPOPROTEIN-RELEASING SYSTEM TRANSMEMBRANE PROTEIN LOLE"/>
    <property type="match status" value="1"/>
</dbReference>
<name>A0A833NS94_UNCSA</name>
<evidence type="ECO:0000259" key="9">
    <source>
        <dbReference type="Pfam" id="PF12704"/>
    </source>
</evidence>
<sequence>MIKFFNLVFKNIFRHRNLSLYTGLAIFASASIIIIANSFGAGLSRQIIDNMISLQTGHIQITKKTLLNYDLEAPINLLPPLSDAIELKTLKKLPPPKKTILFKYKYLIVTQYYGYNKAFVGYLSNIDFKETNRFVKLFKFNEGKIFDQPLKNQIVLSQTLASKLRVKTKDKISLMTEMREGGTNADVFTVTGIYHEPIPWLDNVGYTDTGSLQRLANTFDKVQALQITLSDEKDVSSAYQYLKTKLDSNIYLIKDYKALGTFEYGIIMANKLSIWVLCIIIVLISALTVINSVLMSIRYKKTEIGTMLAIGIFKKQILGLLLFESLLLSVFFSILGILFGSAISLFLSFQGIPLNSMALTYMFGGAQIRFHLTAGNLIFTFLFVNLTTILATLYPTWAYLSRIPIKLLRK</sequence>
<dbReference type="GO" id="GO:0044874">
    <property type="term" value="P:lipoprotein localization to outer membrane"/>
    <property type="evidence" value="ECO:0007669"/>
    <property type="project" value="TreeGrafter"/>
</dbReference>
<reference evidence="10 11" key="1">
    <citation type="submission" date="2019-12" db="EMBL/GenBank/DDBJ databases">
        <authorList>
            <person name="Wolfe R."/>
            <person name="Danczak R."/>
            <person name="Wilkins M."/>
        </authorList>
    </citation>
    <scope>NUCLEOTIDE SEQUENCE [LARGE SCALE GENOMIC DNA]</scope>
    <source>
        <strain evidence="10">X2_MaxBin.013</strain>
    </source>
</reference>
<dbReference type="InterPro" id="IPR051447">
    <property type="entry name" value="Lipoprotein-release_system"/>
</dbReference>
<evidence type="ECO:0000313" key="10">
    <source>
        <dbReference type="EMBL" id="KAF0134539.1"/>
    </source>
</evidence>
<feature type="domain" description="MacB-like periplasmic core" evidence="9">
    <location>
        <begin position="24"/>
        <end position="243"/>
    </location>
</feature>
<dbReference type="Pfam" id="PF02687">
    <property type="entry name" value="FtsX"/>
    <property type="match status" value="1"/>
</dbReference>
<dbReference type="AlphaFoldDB" id="A0A833NS94"/>
<dbReference type="InterPro" id="IPR025857">
    <property type="entry name" value="MacB_PCD"/>
</dbReference>
<comment type="similarity">
    <text evidence="2">Belongs to the ABC-4 integral membrane protein family. LolC/E subfamily.</text>
</comment>
<evidence type="ECO:0000256" key="6">
    <source>
        <dbReference type="ARBA" id="ARBA00023136"/>
    </source>
</evidence>
<dbReference type="EMBL" id="WPAF01000007">
    <property type="protein sequence ID" value="KAF0134539.1"/>
    <property type="molecule type" value="Genomic_DNA"/>
</dbReference>
<organism evidence="10 11">
    <name type="scientific">Candidatus Saganbacteria bacterium</name>
    <dbReference type="NCBI Taxonomy" id="2575572"/>
    <lineage>
        <taxon>Bacteria</taxon>
        <taxon>Bacillati</taxon>
        <taxon>Saganbacteria</taxon>
    </lineage>
</organism>
<evidence type="ECO:0000256" key="3">
    <source>
        <dbReference type="ARBA" id="ARBA00022475"/>
    </source>
</evidence>
<gene>
    <name evidence="10" type="ORF">FD145_557</name>
</gene>
<dbReference type="GO" id="GO:0098797">
    <property type="term" value="C:plasma membrane protein complex"/>
    <property type="evidence" value="ECO:0007669"/>
    <property type="project" value="TreeGrafter"/>
</dbReference>
<comment type="subcellular location">
    <subcellularLocation>
        <location evidence="1">Cell membrane</location>
        <topology evidence="1">Multi-pass membrane protein</topology>
    </subcellularLocation>
</comment>
<protein>
    <recommendedName>
        <fullName evidence="12">ABC3 transporter permease protein domain-containing protein</fullName>
    </recommendedName>
</protein>
<dbReference type="Pfam" id="PF12704">
    <property type="entry name" value="MacB_PCD"/>
    <property type="match status" value="1"/>
</dbReference>